<evidence type="ECO:0000256" key="2">
    <source>
        <dbReference type="ARBA" id="ARBA00022630"/>
    </source>
</evidence>
<keyword evidence="2" id="KW-0285">Flavoprotein</keyword>
<proteinExistence type="predicted"/>
<name>A0A4R5NB61_9LACO</name>
<protein>
    <recommendedName>
        <fullName evidence="5">FAD-dependent oxidoreductase 2 FAD-binding domain-containing protein</fullName>
    </recommendedName>
</protein>
<evidence type="ECO:0000256" key="3">
    <source>
        <dbReference type="ARBA" id="ARBA00022827"/>
    </source>
</evidence>
<dbReference type="PANTHER" id="PTHR43400:SF10">
    <property type="entry name" value="3-OXOSTEROID 1-DEHYDROGENASE"/>
    <property type="match status" value="1"/>
</dbReference>
<dbReference type="InterPro" id="IPR027477">
    <property type="entry name" value="Succ_DH/fumarate_Rdtase_cat_sf"/>
</dbReference>
<gene>
    <name evidence="6" type="ORF">C5L30_001910</name>
</gene>
<dbReference type="GO" id="GO:0033765">
    <property type="term" value="F:steroid dehydrogenase activity, acting on the CH-CH group of donors"/>
    <property type="evidence" value="ECO:0007669"/>
    <property type="project" value="UniProtKB-ARBA"/>
</dbReference>
<evidence type="ECO:0000259" key="5">
    <source>
        <dbReference type="Pfam" id="PF00890"/>
    </source>
</evidence>
<dbReference type="SUPFAM" id="SSF51905">
    <property type="entry name" value="FAD/NAD(P)-binding domain"/>
    <property type="match status" value="1"/>
</dbReference>
<keyword evidence="7" id="KW-1185">Reference proteome</keyword>
<dbReference type="OrthoDB" id="9806724at2"/>
<dbReference type="RefSeq" id="WP_010018902.1">
    <property type="nucleotide sequence ID" value="NZ_PUFN01000029.1"/>
</dbReference>
<dbReference type="InterPro" id="IPR036188">
    <property type="entry name" value="FAD/NAD-bd_sf"/>
</dbReference>
<keyword evidence="4" id="KW-0560">Oxidoreductase</keyword>
<dbReference type="InterPro" id="IPR050315">
    <property type="entry name" value="FAD-oxidoreductase_2"/>
</dbReference>
<evidence type="ECO:0000256" key="4">
    <source>
        <dbReference type="ARBA" id="ARBA00023002"/>
    </source>
</evidence>
<evidence type="ECO:0000313" key="7">
    <source>
        <dbReference type="Proteomes" id="UP000295257"/>
    </source>
</evidence>
<keyword evidence="3" id="KW-0274">FAD</keyword>
<dbReference type="InterPro" id="IPR003953">
    <property type="entry name" value="FAD-dep_OxRdtase_2_FAD-bd"/>
</dbReference>
<dbReference type="SUPFAM" id="SSF56425">
    <property type="entry name" value="Succinate dehydrogenase/fumarate reductase flavoprotein, catalytic domain"/>
    <property type="match status" value="1"/>
</dbReference>
<dbReference type="Proteomes" id="UP000295257">
    <property type="component" value="Unassembled WGS sequence"/>
</dbReference>
<dbReference type="AlphaFoldDB" id="A0A4R5NB61"/>
<sequence>MNELQTDIVVVGAGASGIGASLAASENGGKVILLEKGDKFGGAGMFGAQGLFAAGSKLQKQNGIDYSPSDAYKEMLNYTHYRSNTRLTKAIINKSADTIDWLAKNGLQTELVNNTQEVHQEHPRVYHQYIDKFDGFQKLMNNFTNNGGQLLTKTVVESINYSADNSIKLIINQDGDSKQITCSKVIFSDGGYVGNQEMVDKYLTINSKDLYSMGERKATGDGIKMLTELGADNSGLGVFENHAASVVSKTDPKWHNNTIFSLTNLPFLWLNRRGERFVNEDIVYDFALWGNTTYTNGGYYYFVLDQPTIDYLKNNQLNWTDSFERTFKTLSHDPMTHAIGPFENIDSDLQEAIDQGAAVCGESIEDLAEKLNLDPTILEKNFEQYNHVVSEKTDSDFGKDSEFLKFNISKAPFYAIKAQSTTLGTIGGISVDDKLHALKTDGQVLPNLFVTGNNASGMYDTSYPTLEGISCAFAWNSGRIAGETAVNELKK</sequence>
<dbReference type="GO" id="GO:0008202">
    <property type="term" value="P:steroid metabolic process"/>
    <property type="evidence" value="ECO:0007669"/>
    <property type="project" value="UniProtKB-ARBA"/>
</dbReference>
<dbReference type="Gene3D" id="3.90.700.10">
    <property type="entry name" value="Succinate dehydrogenase/fumarate reductase flavoprotein, catalytic domain"/>
    <property type="match status" value="1"/>
</dbReference>
<dbReference type="PANTHER" id="PTHR43400">
    <property type="entry name" value="FUMARATE REDUCTASE"/>
    <property type="match status" value="1"/>
</dbReference>
<dbReference type="Gene3D" id="3.50.50.60">
    <property type="entry name" value="FAD/NAD(P)-binding domain"/>
    <property type="match status" value="1"/>
</dbReference>
<reference evidence="6 7" key="1">
    <citation type="journal article" date="2019" name="Appl. Microbiol. Biotechnol.">
        <title>Uncovering carbohydrate metabolism through a genotype-phenotype association study of 56 lactic acid bacteria genomes.</title>
        <authorList>
            <person name="Buron-Moles G."/>
            <person name="Chailyan A."/>
            <person name="Dolejs I."/>
            <person name="Forster J."/>
            <person name="Miks M.H."/>
        </authorList>
    </citation>
    <scope>NUCLEOTIDE SEQUENCE [LARGE SCALE GENOMIC DNA]</scope>
    <source>
        <strain evidence="6 7">ATCC 29644</strain>
    </source>
</reference>
<accession>A0A4R5NB61</accession>
<evidence type="ECO:0000313" key="6">
    <source>
        <dbReference type="EMBL" id="TDG69777.1"/>
    </source>
</evidence>
<comment type="caution">
    <text evidence="6">The sequence shown here is derived from an EMBL/GenBank/DDBJ whole genome shotgun (WGS) entry which is preliminary data.</text>
</comment>
<dbReference type="EMBL" id="PUFN01000029">
    <property type="protein sequence ID" value="TDG69777.1"/>
    <property type="molecule type" value="Genomic_DNA"/>
</dbReference>
<comment type="cofactor">
    <cofactor evidence="1">
        <name>FAD</name>
        <dbReference type="ChEBI" id="CHEBI:57692"/>
    </cofactor>
</comment>
<dbReference type="Pfam" id="PF00890">
    <property type="entry name" value="FAD_binding_2"/>
    <property type="match status" value="1"/>
</dbReference>
<feature type="domain" description="FAD-dependent oxidoreductase 2 FAD-binding" evidence="5">
    <location>
        <begin position="7"/>
        <end position="464"/>
    </location>
</feature>
<dbReference type="STRING" id="1612.ABB44_04775"/>
<organism evidence="6 7">
    <name type="scientific">Companilactobacillus farciminis</name>
    <dbReference type="NCBI Taxonomy" id="1612"/>
    <lineage>
        <taxon>Bacteria</taxon>
        <taxon>Bacillati</taxon>
        <taxon>Bacillota</taxon>
        <taxon>Bacilli</taxon>
        <taxon>Lactobacillales</taxon>
        <taxon>Lactobacillaceae</taxon>
        <taxon>Companilactobacillus</taxon>
    </lineage>
</organism>
<evidence type="ECO:0000256" key="1">
    <source>
        <dbReference type="ARBA" id="ARBA00001974"/>
    </source>
</evidence>